<dbReference type="GO" id="GO:0000724">
    <property type="term" value="P:double-strand break repair via homologous recombination"/>
    <property type="evidence" value="ECO:0007669"/>
    <property type="project" value="TreeGrafter"/>
</dbReference>
<evidence type="ECO:0000256" key="2">
    <source>
        <dbReference type="ARBA" id="ARBA00022737"/>
    </source>
</evidence>
<keyword evidence="2" id="KW-0677">Repeat</keyword>
<reference evidence="8" key="2">
    <citation type="submission" date="2025-08" db="UniProtKB">
        <authorList>
            <consortium name="RefSeq"/>
        </authorList>
    </citation>
    <scope>IDENTIFICATION</scope>
    <source>
        <tissue evidence="8">Leaf</tissue>
    </source>
</reference>
<evidence type="ECO:0000256" key="4">
    <source>
        <dbReference type="ARBA" id="ARBA00023204"/>
    </source>
</evidence>
<reference evidence="7" key="1">
    <citation type="journal article" date="2019" name="Database">
        <title>The radish genome database (RadishGD): an integrated information resource for radish genomics.</title>
        <authorList>
            <person name="Yu H.J."/>
            <person name="Baek S."/>
            <person name="Lee Y.J."/>
            <person name="Cho A."/>
            <person name="Mun J.H."/>
        </authorList>
    </citation>
    <scope>NUCLEOTIDE SEQUENCE [LARGE SCALE GENOMIC DNA]</scope>
    <source>
        <strain evidence="7">cv. WK10039</strain>
    </source>
</reference>
<sequence>MGILNAKWIINAYWMKASLEASQPVDEEPFEIHIDTRGCHDGPKTARLRAATNKPKLFDGMKFYFFGDFFKGYKEDLQNLVKVAGGTILETEEELGAESSNNVGDQGSSPVVVYNIDPPPGCGLGEEVTIIWQRANEAEALSTKTGSKVVGHTWLLESIAGYKLHPMISKRRERTNKCFSFTICASLFFVYTKLL</sequence>
<dbReference type="PROSITE" id="PS50172">
    <property type="entry name" value="BRCT"/>
    <property type="match status" value="1"/>
</dbReference>
<evidence type="ECO:0000259" key="6">
    <source>
        <dbReference type="PROSITE" id="PS50172"/>
    </source>
</evidence>
<proteinExistence type="predicted"/>
<evidence type="ECO:0000256" key="3">
    <source>
        <dbReference type="ARBA" id="ARBA00022763"/>
    </source>
</evidence>
<gene>
    <name evidence="8" type="primary">LOC108822023</name>
</gene>
<keyword evidence="4" id="KW-0234">DNA repair</keyword>
<organism evidence="7 8">
    <name type="scientific">Raphanus sativus</name>
    <name type="common">Radish</name>
    <name type="synonym">Raphanus raphanistrum var. sativus</name>
    <dbReference type="NCBI Taxonomy" id="3726"/>
    <lineage>
        <taxon>Eukaryota</taxon>
        <taxon>Viridiplantae</taxon>
        <taxon>Streptophyta</taxon>
        <taxon>Embryophyta</taxon>
        <taxon>Tracheophyta</taxon>
        <taxon>Spermatophyta</taxon>
        <taxon>Magnoliopsida</taxon>
        <taxon>eudicotyledons</taxon>
        <taxon>Gunneridae</taxon>
        <taxon>Pentapetalae</taxon>
        <taxon>rosids</taxon>
        <taxon>malvids</taxon>
        <taxon>Brassicales</taxon>
        <taxon>Brassicaceae</taxon>
        <taxon>Brassiceae</taxon>
        <taxon>Raphanus</taxon>
    </lineage>
</organism>
<dbReference type="CDD" id="cd17720">
    <property type="entry name" value="BRCT_Bard1_rpt2"/>
    <property type="match status" value="1"/>
</dbReference>
<keyword evidence="5" id="KW-0539">Nucleus</keyword>
<comment type="subcellular location">
    <subcellularLocation>
        <location evidence="1">Nucleus</location>
    </subcellularLocation>
</comment>
<feature type="domain" description="BRCT" evidence="6">
    <location>
        <begin position="53"/>
        <end position="159"/>
    </location>
</feature>
<dbReference type="GeneID" id="108822023"/>
<dbReference type="OrthoDB" id="1643632at2759"/>
<dbReference type="PANTHER" id="PTHR13763:SF9">
    <property type="entry name" value="BRCA1-ASSOCIATED RING DOMAIN PROTEIN 1"/>
    <property type="match status" value="1"/>
</dbReference>
<accession>A0A6J0KSG4</accession>
<keyword evidence="3" id="KW-0227">DNA damage</keyword>
<dbReference type="Proteomes" id="UP000504610">
    <property type="component" value="Chromosome 8"/>
</dbReference>
<evidence type="ECO:0000256" key="5">
    <source>
        <dbReference type="ARBA" id="ARBA00023242"/>
    </source>
</evidence>
<evidence type="ECO:0000313" key="7">
    <source>
        <dbReference type="Proteomes" id="UP000504610"/>
    </source>
</evidence>
<dbReference type="InterPro" id="IPR001357">
    <property type="entry name" value="BRCT_dom"/>
</dbReference>
<dbReference type="Gene3D" id="3.40.50.10190">
    <property type="entry name" value="BRCT domain"/>
    <property type="match status" value="2"/>
</dbReference>
<dbReference type="RefSeq" id="XP_018450538.1">
    <property type="nucleotide sequence ID" value="XM_018595036.2"/>
</dbReference>
<dbReference type="KEGG" id="rsz:108822023"/>
<dbReference type="GO" id="GO:0004842">
    <property type="term" value="F:ubiquitin-protein transferase activity"/>
    <property type="evidence" value="ECO:0007669"/>
    <property type="project" value="TreeGrafter"/>
</dbReference>
<name>A0A6J0KSG4_RAPSA</name>
<evidence type="ECO:0000256" key="1">
    <source>
        <dbReference type="ARBA" id="ARBA00004123"/>
    </source>
</evidence>
<dbReference type="SUPFAM" id="SSF52113">
    <property type="entry name" value="BRCT domain"/>
    <property type="match status" value="2"/>
</dbReference>
<dbReference type="GO" id="GO:0045944">
    <property type="term" value="P:positive regulation of transcription by RNA polymerase II"/>
    <property type="evidence" value="ECO:0007669"/>
    <property type="project" value="TreeGrafter"/>
</dbReference>
<dbReference type="InterPro" id="IPR036420">
    <property type="entry name" value="BRCT_dom_sf"/>
</dbReference>
<dbReference type="InterPro" id="IPR031099">
    <property type="entry name" value="BRCA1-associated"/>
</dbReference>
<dbReference type="SMART" id="SM00292">
    <property type="entry name" value="BRCT"/>
    <property type="match status" value="1"/>
</dbReference>
<evidence type="ECO:0000313" key="8">
    <source>
        <dbReference type="RefSeq" id="XP_018450538.1"/>
    </source>
</evidence>
<dbReference type="GO" id="GO:0005634">
    <property type="term" value="C:nucleus"/>
    <property type="evidence" value="ECO:0007669"/>
    <property type="project" value="UniProtKB-SubCell"/>
</dbReference>
<protein>
    <submittedName>
        <fullName evidence="8">BRCA1-associated RING domain protein 1 isoform X1</fullName>
    </submittedName>
</protein>
<keyword evidence="7" id="KW-1185">Reference proteome</keyword>
<dbReference type="PANTHER" id="PTHR13763">
    <property type="entry name" value="BREAST CANCER TYPE 1 SUSCEPTIBILITY PROTEIN BRCA1"/>
    <property type="match status" value="1"/>
</dbReference>
<dbReference type="AlphaFoldDB" id="A0A6J0KSG4"/>